<name>A0ABD2W7U1_9HYME</name>
<evidence type="ECO:0000256" key="1">
    <source>
        <dbReference type="SAM" id="MobiDB-lite"/>
    </source>
</evidence>
<dbReference type="EMBL" id="JBJJXI010000124">
    <property type="protein sequence ID" value="KAL3388983.1"/>
    <property type="molecule type" value="Genomic_DNA"/>
</dbReference>
<dbReference type="AlphaFoldDB" id="A0ABD2W7U1"/>
<feature type="region of interest" description="Disordered" evidence="1">
    <location>
        <begin position="100"/>
        <end position="121"/>
    </location>
</feature>
<evidence type="ECO:0000313" key="3">
    <source>
        <dbReference type="Proteomes" id="UP001627154"/>
    </source>
</evidence>
<gene>
    <name evidence="2" type="ORF">TKK_015934</name>
</gene>
<keyword evidence="3" id="KW-1185">Reference proteome</keyword>
<proteinExistence type="predicted"/>
<accession>A0ABD2W7U1</accession>
<sequence length="121" mass="12755">MCHRYLATVTKEMSSTKDDVYVASEVEAQNGVVHDVPGGGPLDRPLRNACCDSVGIWSVVHIVVKHPRGEIAADYSQQGHHGTVLLGAAVPSLACDGLSGGGDDVLNGVDRRSPLPKTVLR</sequence>
<evidence type="ECO:0000313" key="2">
    <source>
        <dbReference type="EMBL" id="KAL3388983.1"/>
    </source>
</evidence>
<protein>
    <submittedName>
        <fullName evidence="2">Uncharacterized protein</fullName>
    </submittedName>
</protein>
<dbReference type="Proteomes" id="UP001627154">
    <property type="component" value="Unassembled WGS sequence"/>
</dbReference>
<organism evidence="2 3">
    <name type="scientific">Trichogramma kaykai</name>
    <dbReference type="NCBI Taxonomy" id="54128"/>
    <lineage>
        <taxon>Eukaryota</taxon>
        <taxon>Metazoa</taxon>
        <taxon>Ecdysozoa</taxon>
        <taxon>Arthropoda</taxon>
        <taxon>Hexapoda</taxon>
        <taxon>Insecta</taxon>
        <taxon>Pterygota</taxon>
        <taxon>Neoptera</taxon>
        <taxon>Endopterygota</taxon>
        <taxon>Hymenoptera</taxon>
        <taxon>Apocrita</taxon>
        <taxon>Proctotrupomorpha</taxon>
        <taxon>Chalcidoidea</taxon>
        <taxon>Trichogrammatidae</taxon>
        <taxon>Trichogramma</taxon>
    </lineage>
</organism>
<comment type="caution">
    <text evidence="2">The sequence shown here is derived from an EMBL/GenBank/DDBJ whole genome shotgun (WGS) entry which is preliminary data.</text>
</comment>
<reference evidence="2 3" key="1">
    <citation type="journal article" date="2024" name="bioRxiv">
        <title>A reference genome for Trichogramma kaykai: A tiny desert-dwelling parasitoid wasp with competing sex-ratio distorters.</title>
        <authorList>
            <person name="Culotta J."/>
            <person name="Lindsey A.R."/>
        </authorList>
    </citation>
    <scope>NUCLEOTIDE SEQUENCE [LARGE SCALE GENOMIC DNA]</scope>
    <source>
        <strain evidence="2 3">KSX58</strain>
    </source>
</reference>